<evidence type="ECO:0000256" key="11">
    <source>
        <dbReference type="PIRSR" id="PIRSR004762-1"/>
    </source>
</evidence>
<feature type="binding site" evidence="10 11">
    <location>
        <position position="74"/>
    </location>
    <ligand>
        <name>[4Fe-4S] cluster</name>
        <dbReference type="ChEBI" id="CHEBI:49883"/>
        <note>4Fe-4S-S-AdoMet</note>
    </ligand>
</feature>
<dbReference type="GeneID" id="10823244"/>
<dbReference type="KEGG" id="mzh:Mzhil_1605"/>
<evidence type="ECO:0000256" key="1">
    <source>
        <dbReference type="ARBA" id="ARBA00004712"/>
    </source>
</evidence>
<dbReference type="UniPathway" id="UPA00072"/>
<evidence type="ECO:0000256" key="7">
    <source>
        <dbReference type="ARBA" id="ARBA00023004"/>
    </source>
</evidence>
<feature type="binding site" evidence="12">
    <location>
        <position position="139"/>
    </location>
    <ligand>
        <name>(3R)-3-methyl-D-ornithine</name>
        <dbReference type="ChEBI" id="CHEBI:64642"/>
    </ligand>
</feature>
<name>F7XM51_METZD</name>
<protein>
    <recommendedName>
        <fullName evidence="2 10">5-amino-6-(D-ribitylamino)uracil--L-tyrosine 4-hydroxyphenyl transferase</fullName>
        <ecNumber evidence="2 10">2.5.1.147</ecNumber>
    </recommendedName>
    <alternativeName>
        <fullName evidence="10">FO synthase subunit 2</fullName>
    </alternativeName>
</protein>
<evidence type="ECO:0000259" key="13">
    <source>
        <dbReference type="PROSITE" id="PS51918"/>
    </source>
</evidence>
<feature type="binding site" evidence="12">
    <location>
        <position position="73"/>
    </location>
    <ligand>
        <name>S-adenosyl-L-methionine</name>
        <dbReference type="ChEBI" id="CHEBI:59789"/>
    </ligand>
</feature>
<dbReference type="NCBIfam" id="NF005609">
    <property type="entry name" value="PRK07360.1"/>
    <property type="match status" value="1"/>
</dbReference>
<evidence type="ECO:0000256" key="8">
    <source>
        <dbReference type="ARBA" id="ARBA00023014"/>
    </source>
</evidence>
<evidence type="ECO:0000256" key="12">
    <source>
        <dbReference type="PIRSR" id="PIRSR004762-2"/>
    </source>
</evidence>
<dbReference type="InterPro" id="IPR019940">
    <property type="entry name" value="CofH_family"/>
</dbReference>
<keyword evidence="8 10" id="KW-0411">Iron-sulfur</keyword>
<dbReference type="RefSeq" id="WP_013898879.1">
    <property type="nucleotide sequence ID" value="NC_015676.1"/>
</dbReference>
<dbReference type="InterPro" id="IPR007197">
    <property type="entry name" value="rSAM"/>
</dbReference>
<evidence type="ECO:0000256" key="4">
    <source>
        <dbReference type="ARBA" id="ARBA00022679"/>
    </source>
</evidence>
<evidence type="ECO:0000256" key="9">
    <source>
        <dbReference type="ARBA" id="ARBA00048468"/>
    </source>
</evidence>
<evidence type="ECO:0000313" key="15">
    <source>
        <dbReference type="Proteomes" id="UP000006622"/>
    </source>
</evidence>
<keyword evidence="7 10" id="KW-0408">Iron</keyword>
<dbReference type="OrthoDB" id="8186at2157"/>
<dbReference type="GO" id="GO:0051539">
    <property type="term" value="F:4 iron, 4 sulfur cluster binding"/>
    <property type="evidence" value="ECO:0007669"/>
    <property type="project" value="UniProtKB-KW"/>
</dbReference>
<comment type="cofactor">
    <cofactor evidence="10 11">
        <name>[4Fe-4S] cluster</name>
        <dbReference type="ChEBI" id="CHEBI:49883"/>
    </cofactor>
    <text evidence="10 11">Binds 1 [4Fe-4S] cluster. The cluster is coordinated with 3 cysteines and an exchangeable S-adenosyl-L-methionine.</text>
</comment>
<dbReference type="SFLD" id="SFLDF00293">
    <property type="entry name" value="((2_3_4_5-tetrahydroxypentyl)a"/>
    <property type="match status" value="1"/>
</dbReference>
<keyword evidence="3 10" id="KW-0004">4Fe-4S</keyword>
<dbReference type="CDD" id="cd01335">
    <property type="entry name" value="Radical_SAM"/>
    <property type="match status" value="1"/>
</dbReference>
<comment type="pathway">
    <text evidence="1 10">Cofactor biosynthesis; coenzyme F0 biosynthesis.</text>
</comment>
<feature type="binding site" evidence="12">
    <location>
        <position position="175"/>
    </location>
    <ligand>
        <name>S-adenosyl-L-methionine</name>
        <dbReference type="ChEBI" id="CHEBI:59789"/>
    </ligand>
</feature>
<dbReference type="SFLD" id="SFLDG01388">
    <property type="entry name" value="7_8-didemethyl-8-hydroxy-5-dea"/>
    <property type="match status" value="1"/>
</dbReference>
<dbReference type="PANTHER" id="PTHR43076:SF1">
    <property type="entry name" value="LIPOYL SYNTHASE 2"/>
    <property type="match status" value="1"/>
</dbReference>
<dbReference type="NCBIfam" id="TIGR00423">
    <property type="entry name" value="CofH family radical SAM protein"/>
    <property type="match status" value="1"/>
</dbReference>
<dbReference type="EC" id="2.5.1.147" evidence="2 10"/>
<dbReference type="EMBL" id="CP002101">
    <property type="protein sequence ID" value="AEH61443.1"/>
    <property type="molecule type" value="Genomic_DNA"/>
</dbReference>
<dbReference type="GO" id="GO:0005506">
    <property type="term" value="F:iron ion binding"/>
    <property type="evidence" value="ECO:0007669"/>
    <property type="project" value="UniProtKB-UniRule"/>
</dbReference>
<dbReference type="SFLD" id="SFLDF00343">
    <property type="entry name" value="aminofutalosine_synthase_(mqnE"/>
    <property type="match status" value="1"/>
</dbReference>
<dbReference type="SFLD" id="SFLDF00342">
    <property type="entry name" value="cyclic_dehypoxanthine_futalosi"/>
    <property type="match status" value="1"/>
</dbReference>
<comment type="function">
    <text evidence="10">Catalyzes the radical-mediated synthesis of 5-amino-5-(4-hydroxybenzyl)-6-(D-ribitylimino)-5,6-dihydrouracil from 5-amino-6-(D-ribitylamino)uracil and L-tyrosine.</text>
</comment>
<dbReference type="InterPro" id="IPR006638">
    <property type="entry name" value="Elp3/MiaA/NifB-like_rSAM"/>
</dbReference>
<sequence length="361" mass="40237">MKSETSTIPEEIIERSFAGRISRDDALLLAGSSPLEVLGLADRLRSTSSGNDVSYIINRNINFTDHCSGSCRFCAFKDSTGYIMSLDQILEKVEKAVQAGSSEVCIQGGLMENIDLGFYTEMLETIRSSFPSIHIHAFSPMEIYHAASLSGMSIKQTLLTLKKSGLNTMPGTAAEILSDRVRKTVCPEKITTKEWIDIITTAHNTGIRTTSTMMYGHVETIEERIDHIMTIRDIQDRTGGFTEFVPLPFMPYNNSLGEEMMRSGRYMVTGTDDLMIHALARIILHRHLNNIQASWVKLGKKAAQFALHCGANDLGGTLMEERISKSAGAKSGEYMSAEEFEWMIRSAGRTPVRRNTLYERI</sequence>
<evidence type="ECO:0000256" key="6">
    <source>
        <dbReference type="ARBA" id="ARBA00022723"/>
    </source>
</evidence>
<dbReference type="InterPro" id="IPR058240">
    <property type="entry name" value="rSAM_sf"/>
</dbReference>
<feature type="binding site" evidence="10 11">
    <location>
        <position position="71"/>
    </location>
    <ligand>
        <name>[4Fe-4S] cluster</name>
        <dbReference type="ChEBI" id="CHEBI:49883"/>
        <note>4Fe-4S-S-AdoMet</note>
    </ligand>
</feature>
<dbReference type="SUPFAM" id="SSF102114">
    <property type="entry name" value="Radical SAM enzymes"/>
    <property type="match status" value="1"/>
</dbReference>
<organism evidence="14 15">
    <name type="scientific">Methanosalsum zhilinae (strain DSM 4017 / NBRC 107636 / OCM 62 / WeN5)</name>
    <name type="common">Methanohalophilus zhilinae</name>
    <dbReference type="NCBI Taxonomy" id="679901"/>
    <lineage>
        <taxon>Archaea</taxon>
        <taxon>Methanobacteriati</taxon>
        <taxon>Methanobacteriota</taxon>
        <taxon>Stenosarchaea group</taxon>
        <taxon>Methanomicrobia</taxon>
        <taxon>Methanosarcinales</taxon>
        <taxon>Methanosarcinaceae</taxon>
        <taxon>Methanosalsum</taxon>
    </lineage>
</organism>
<dbReference type="GO" id="GO:0044689">
    <property type="term" value="F:7,8-didemethyl-8-hydroxy-5-deazariboflavin synthase activity"/>
    <property type="evidence" value="ECO:0007669"/>
    <property type="project" value="TreeGrafter"/>
</dbReference>
<accession>F7XM51</accession>
<keyword evidence="6 10" id="KW-0479">Metal-binding</keyword>
<dbReference type="STRING" id="679901.Mzhil_1605"/>
<keyword evidence="5 10" id="KW-0949">S-adenosyl-L-methionine</keyword>
<dbReference type="Pfam" id="PF04055">
    <property type="entry name" value="Radical_SAM"/>
    <property type="match status" value="1"/>
</dbReference>
<dbReference type="Pfam" id="PF19288">
    <property type="entry name" value="CofH_C"/>
    <property type="match status" value="1"/>
</dbReference>
<dbReference type="SFLD" id="SFLDG01389">
    <property type="entry name" value="menaquinone_synthsis_involved"/>
    <property type="match status" value="1"/>
</dbReference>
<feature type="domain" description="Radical SAM core" evidence="13">
    <location>
        <begin position="53"/>
        <end position="286"/>
    </location>
</feature>
<dbReference type="InterPro" id="IPR013785">
    <property type="entry name" value="Aldolase_TIM"/>
</dbReference>
<dbReference type="PROSITE" id="PS51918">
    <property type="entry name" value="RADICAL_SAM"/>
    <property type="match status" value="1"/>
</dbReference>
<keyword evidence="4 10" id="KW-0808">Transferase</keyword>
<dbReference type="SMART" id="SM00729">
    <property type="entry name" value="Elp3"/>
    <property type="match status" value="1"/>
</dbReference>
<feature type="binding site" evidence="10 11">
    <location>
        <position position="67"/>
    </location>
    <ligand>
        <name>[4Fe-4S] cluster</name>
        <dbReference type="ChEBI" id="CHEBI:49883"/>
        <note>4Fe-4S-S-AdoMet</note>
    </ligand>
</feature>
<dbReference type="SFLD" id="SFLDG01064">
    <property type="entry name" value="F420__menaquinone_cofactor_bio"/>
    <property type="match status" value="2"/>
</dbReference>
<dbReference type="Proteomes" id="UP000006622">
    <property type="component" value="Chromosome"/>
</dbReference>
<evidence type="ECO:0000256" key="3">
    <source>
        <dbReference type="ARBA" id="ARBA00022485"/>
    </source>
</evidence>
<evidence type="ECO:0000313" key="14">
    <source>
        <dbReference type="EMBL" id="AEH61443.1"/>
    </source>
</evidence>
<evidence type="ECO:0000256" key="2">
    <source>
        <dbReference type="ARBA" id="ARBA00012289"/>
    </source>
</evidence>
<dbReference type="InterPro" id="IPR034405">
    <property type="entry name" value="F420"/>
</dbReference>
<feature type="binding site" evidence="12">
    <location>
        <position position="294"/>
    </location>
    <ligand>
        <name>(3R)-3-methyl-D-ornithine</name>
        <dbReference type="ChEBI" id="CHEBI:64642"/>
    </ligand>
</feature>
<gene>
    <name evidence="10" type="primary">cofH</name>
    <name evidence="14" type="ordered locus">Mzhil_1605</name>
</gene>
<comment type="similarity">
    <text evidence="10">Belongs to the radical SAM superfamily. CofH family.</text>
</comment>
<evidence type="ECO:0000256" key="5">
    <source>
        <dbReference type="ARBA" id="ARBA00022691"/>
    </source>
</evidence>
<proteinExistence type="inferred from homology"/>
<dbReference type="HAMAP" id="MF_01612">
    <property type="entry name" value="FO_synth_sub2"/>
    <property type="match status" value="1"/>
</dbReference>
<reference evidence="14 15" key="1">
    <citation type="submission" date="2010-07" db="EMBL/GenBank/DDBJ databases">
        <title>The complete genome of Methanosalsum zhilinae DSM 4017.</title>
        <authorList>
            <consortium name="US DOE Joint Genome Institute (JGI-PGF)"/>
            <person name="Lucas S."/>
            <person name="Copeland A."/>
            <person name="Lapidus A."/>
            <person name="Glavina del Rio T."/>
            <person name="Dalin E."/>
            <person name="Tice H."/>
            <person name="Bruce D."/>
            <person name="Goodwin L."/>
            <person name="Pitluck S."/>
            <person name="Kyrpides N."/>
            <person name="Mavromatis K."/>
            <person name="Ovchinnikova G."/>
            <person name="Daligault H."/>
            <person name="Detter J.C."/>
            <person name="Han C."/>
            <person name="Tapia R."/>
            <person name="Larimer F."/>
            <person name="Land M."/>
            <person name="Hauser L."/>
            <person name="Markowitz V."/>
            <person name="Cheng J.-F."/>
            <person name="Hugenholtz P."/>
            <person name="Woyke T."/>
            <person name="Wu D."/>
            <person name="Spring S."/>
            <person name="Schueler E."/>
            <person name="Brambilla E."/>
            <person name="Klenk H.-P."/>
            <person name="Eisen J.A."/>
        </authorList>
    </citation>
    <scope>NUCLEOTIDE SEQUENCE [LARGE SCALE GENOMIC DNA]</scope>
    <source>
        <strain evidence="15">DSM 4017 / NBRC 107636 / OCM 62 / WeN5</strain>
    </source>
</reference>
<dbReference type="Gene3D" id="3.20.20.70">
    <property type="entry name" value="Aldolase class I"/>
    <property type="match status" value="1"/>
</dbReference>
<dbReference type="AlphaFoldDB" id="F7XM51"/>
<dbReference type="PANTHER" id="PTHR43076">
    <property type="entry name" value="FO SYNTHASE (COFH)"/>
    <property type="match status" value="1"/>
</dbReference>
<dbReference type="InterPro" id="IPR045567">
    <property type="entry name" value="CofH/MnqC-like_C"/>
</dbReference>
<dbReference type="HOGENOM" id="CLU_040406_1_0_2"/>
<dbReference type="PIRSF" id="PIRSF004762">
    <property type="entry name" value="CHP00423"/>
    <property type="match status" value="1"/>
</dbReference>
<evidence type="ECO:0000256" key="10">
    <source>
        <dbReference type="HAMAP-Rule" id="MF_01612"/>
    </source>
</evidence>
<dbReference type="InterPro" id="IPR020050">
    <property type="entry name" value="FO_synthase_su2"/>
</dbReference>
<comment type="catalytic activity">
    <reaction evidence="9 10">
        <text>5-amino-6-(D-ribitylamino)uracil + L-tyrosine + S-adenosyl-L-methionine = 5-amino-5-(4-hydroxybenzyl)-6-(D-ribitylimino)-5,6-dihydrouracil + 2-iminoacetate + 5'-deoxyadenosine + L-methionine + H(+)</text>
        <dbReference type="Rhea" id="RHEA:55200"/>
        <dbReference type="ChEBI" id="CHEBI:15378"/>
        <dbReference type="ChEBI" id="CHEBI:15934"/>
        <dbReference type="ChEBI" id="CHEBI:17319"/>
        <dbReference type="ChEBI" id="CHEBI:57844"/>
        <dbReference type="ChEBI" id="CHEBI:58315"/>
        <dbReference type="ChEBI" id="CHEBI:59789"/>
        <dbReference type="ChEBI" id="CHEBI:77846"/>
        <dbReference type="ChEBI" id="CHEBI:85936"/>
        <dbReference type="EC" id="2.5.1.147"/>
    </reaction>
</comment>
<dbReference type="NCBIfam" id="TIGR03551">
    <property type="entry name" value="F420_cofH"/>
    <property type="match status" value="1"/>
</dbReference>
<dbReference type="GO" id="GO:0141093">
    <property type="term" value="F:5-amino-6-(D-ribitylamino)uracil--L-tyrosine 4-hydroxyphenyl transferase activity"/>
    <property type="evidence" value="ECO:0007669"/>
    <property type="project" value="UniProtKB-EC"/>
</dbReference>
<comment type="subunit">
    <text evidence="10">The FO synthase complex consists of two subunits, CofG and CofH.</text>
</comment>
<keyword evidence="15" id="KW-1185">Reference proteome</keyword>
<dbReference type="SFLD" id="SFLDS00029">
    <property type="entry name" value="Radical_SAM"/>
    <property type="match status" value="2"/>
</dbReference>